<feature type="modified residue" description="4-aspartylphosphate" evidence="1">
    <location>
        <position position="212"/>
    </location>
</feature>
<dbReference type="AlphaFoldDB" id="A0A1S1WVZ4"/>
<evidence type="ECO:0000313" key="6">
    <source>
        <dbReference type="Proteomes" id="UP000180280"/>
    </source>
</evidence>
<gene>
    <name evidence="4" type="ORF">BI344_13385</name>
    <name evidence="3" type="ORF">BI347_17355</name>
</gene>
<dbReference type="CDD" id="cd00156">
    <property type="entry name" value="REC"/>
    <property type="match status" value="1"/>
</dbReference>
<evidence type="ECO:0000256" key="1">
    <source>
        <dbReference type="PROSITE-ProRule" id="PRU00169"/>
    </source>
</evidence>
<dbReference type="Proteomes" id="UP000180088">
    <property type="component" value="Unassembled WGS sequence"/>
</dbReference>
<dbReference type="InterPro" id="IPR001789">
    <property type="entry name" value="Sig_transdc_resp-reg_receiver"/>
</dbReference>
<feature type="domain" description="Response regulatory" evidence="2">
    <location>
        <begin position="163"/>
        <end position="280"/>
    </location>
</feature>
<dbReference type="SMART" id="SM00448">
    <property type="entry name" value="REC"/>
    <property type="match status" value="1"/>
</dbReference>
<dbReference type="STRING" id="1903179.BI347_17355"/>
<comment type="caution">
    <text evidence="3">The sequence shown here is derived from an EMBL/GenBank/DDBJ whole genome shotgun (WGS) entry which is preliminary data.</text>
</comment>
<reference evidence="5 6" key="1">
    <citation type="submission" date="2016-09" db="EMBL/GenBank/DDBJ databases">
        <title>Chromobacterium muskegensis sp. nov., an insecticidal bacterium isolated from Sphagnum bogs.</title>
        <authorList>
            <person name="Sparks M.E."/>
            <person name="Blackburn M.B."/>
            <person name="Gundersen-Rindal D.E."/>
            <person name="Mitchell A."/>
            <person name="Farrar R."/>
            <person name="Kuhar D."/>
        </authorList>
    </citation>
    <scope>NUCLEOTIDE SEQUENCE [LARGE SCALE GENOMIC DNA]</scope>
    <source>
        <strain evidence="4 6">14B-1</strain>
        <strain evidence="3 5">37-2</strain>
    </source>
</reference>
<proteinExistence type="predicted"/>
<dbReference type="PROSITE" id="PS50110">
    <property type="entry name" value="RESPONSE_REGULATORY"/>
    <property type="match status" value="1"/>
</dbReference>
<accession>A0A1S1WVZ4</accession>
<dbReference type="RefSeq" id="WP_071112126.1">
    <property type="nucleotide sequence ID" value="NZ_MKCS01000002.1"/>
</dbReference>
<dbReference type="GO" id="GO:0000160">
    <property type="term" value="P:phosphorelay signal transduction system"/>
    <property type="evidence" value="ECO:0007669"/>
    <property type="project" value="InterPro"/>
</dbReference>
<dbReference type="EMBL" id="MKCT01000002">
    <property type="protein sequence ID" value="OHX20943.1"/>
    <property type="molecule type" value="Genomic_DNA"/>
</dbReference>
<dbReference type="OrthoDB" id="8595302at2"/>
<evidence type="ECO:0000313" key="5">
    <source>
        <dbReference type="Proteomes" id="UP000180088"/>
    </source>
</evidence>
<dbReference type="Pfam" id="PF08667">
    <property type="entry name" value="BetR"/>
    <property type="match status" value="1"/>
</dbReference>
<dbReference type="InterPro" id="IPR011006">
    <property type="entry name" value="CheY-like_superfamily"/>
</dbReference>
<evidence type="ECO:0000313" key="4">
    <source>
        <dbReference type="EMBL" id="OHX20943.1"/>
    </source>
</evidence>
<dbReference type="Pfam" id="PF00072">
    <property type="entry name" value="Response_reg"/>
    <property type="match status" value="1"/>
</dbReference>
<keyword evidence="1" id="KW-0597">Phosphoprotein</keyword>
<organism evidence="3 5">
    <name type="scientific">Chromobacterium sphagni</name>
    <dbReference type="NCBI Taxonomy" id="1903179"/>
    <lineage>
        <taxon>Bacteria</taxon>
        <taxon>Pseudomonadati</taxon>
        <taxon>Pseudomonadota</taxon>
        <taxon>Betaproteobacteria</taxon>
        <taxon>Neisseriales</taxon>
        <taxon>Chromobacteriaceae</taxon>
        <taxon>Chromobacterium</taxon>
    </lineage>
</organism>
<keyword evidence="6" id="KW-1185">Reference proteome</keyword>
<evidence type="ECO:0000313" key="3">
    <source>
        <dbReference type="EMBL" id="OHX11438.1"/>
    </source>
</evidence>
<dbReference type="SUPFAM" id="SSF52172">
    <property type="entry name" value="CheY-like"/>
    <property type="match status" value="1"/>
</dbReference>
<dbReference type="InterPro" id="IPR013975">
    <property type="entry name" value="Tscrpt_reg_BetR_N"/>
</dbReference>
<dbReference type="Gene3D" id="3.40.50.2300">
    <property type="match status" value="1"/>
</dbReference>
<protein>
    <recommendedName>
        <fullName evidence="2">Response regulatory domain-containing protein</fullName>
    </recommendedName>
</protein>
<name>A0A1S1WVZ4_9NEIS</name>
<dbReference type="Proteomes" id="UP000180280">
    <property type="component" value="Unassembled WGS sequence"/>
</dbReference>
<sequence length="287" mass="32189">MANPKTANQIICDNIRNQLEQFRWPEAQQAGLVEQILGLSTSQAYRKLNGSSPWQLSQVERLAQYFNVPTSNLLVDHSQQDGQSPVDNELIPAILHLNNHSGEAHCWIQLGEPLADDSCSPLLLAKRLHDCWHVFPGTQFDCEDGYEVTYLTIRPPKRANTKRLLVAVLDDQDADLLSAILVQQGLFALPYHHPQDLLEALPQENFDAFVLDWVLGEPINCMDVIETIRRQTPNVPIVVLTGYALEHESELSKALQMRGVYYIGKPTPGSILALQIKNMVTNGLEHA</sequence>
<dbReference type="EMBL" id="MKCS01000002">
    <property type="protein sequence ID" value="OHX11438.1"/>
    <property type="molecule type" value="Genomic_DNA"/>
</dbReference>
<evidence type="ECO:0000259" key="2">
    <source>
        <dbReference type="PROSITE" id="PS50110"/>
    </source>
</evidence>